<evidence type="ECO:0000313" key="8">
    <source>
        <dbReference type="Proteomes" id="UP000000657"/>
    </source>
</evidence>
<dbReference type="RefSeq" id="WP_011602001.1">
    <property type="nucleotide sequence ID" value="NC_008278.1"/>
</dbReference>
<dbReference type="InterPro" id="IPR050172">
    <property type="entry name" value="SsuD_RutA_monooxygenase"/>
</dbReference>
<name>Q0RSM8_FRAAA</name>
<dbReference type="OrthoDB" id="3773796at2"/>
<dbReference type="AlphaFoldDB" id="Q0RSM8"/>
<evidence type="ECO:0000313" key="7">
    <source>
        <dbReference type="EMBL" id="CAJ59431.1"/>
    </source>
</evidence>
<accession>Q0RSM8</accession>
<dbReference type="InterPro" id="IPR022402">
    <property type="entry name" value="F420_OxRdatse_MSMEG3544_pred"/>
</dbReference>
<gene>
    <name evidence="7" type="ordered locus">FRAAL0761</name>
</gene>
<dbReference type="InterPro" id="IPR011251">
    <property type="entry name" value="Luciferase-like_dom"/>
</dbReference>
<dbReference type="PANTHER" id="PTHR42847">
    <property type="entry name" value="ALKANESULFONATE MONOOXYGENASE"/>
    <property type="match status" value="1"/>
</dbReference>
<keyword evidence="8" id="KW-1185">Reference proteome</keyword>
<keyword evidence="1" id="KW-0285">Flavoprotein</keyword>
<dbReference type="SUPFAM" id="SSF51679">
    <property type="entry name" value="Bacterial luciferase-like"/>
    <property type="match status" value="1"/>
</dbReference>
<dbReference type="Pfam" id="PF00296">
    <property type="entry name" value="Bac_luciferase"/>
    <property type="match status" value="1"/>
</dbReference>
<reference evidence="7 8" key="1">
    <citation type="journal article" date="2007" name="Genome Res.">
        <title>Genome characteristics of facultatively symbiotic Frankia sp. strains reflect host range and host plant biogeography.</title>
        <authorList>
            <person name="Normand P."/>
            <person name="Lapierre P."/>
            <person name="Tisa L.S."/>
            <person name="Gogarten J.P."/>
            <person name="Alloisio N."/>
            <person name="Bagnarol E."/>
            <person name="Bassi C.A."/>
            <person name="Berry A.M."/>
            <person name="Bickhart D.M."/>
            <person name="Choisne N."/>
            <person name="Couloux A."/>
            <person name="Cournoyer B."/>
            <person name="Cruveiller S."/>
            <person name="Daubin V."/>
            <person name="Demange N."/>
            <person name="Francino M.P."/>
            <person name="Goltsman E."/>
            <person name="Huang Y."/>
            <person name="Kopp O.R."/>
            <person name="Labarre L."/>
            <person name="Lapidus A."/>
            <person name="Lavire C."/>
            <person name="Marechal J."/>
            <person name="Martinez M."/>
            <person name="Mastronunzio J.E."/>
            <person name="Mullin B.C."/>
            <person name="Niemann J."/>
            <person name="Pujic P."/>
            <person name="Rawnsley T."/>
            <person name="Rouy Z."/>
            <person name="Schenowitz C."/>
            <person name="Sellstedt A."/>
            <person name="Tavares F."/>
            <person name="Tomkins J.P."/>
            <person name="Vallenet D."/>
            <person name="Valverde C."/>
            <person name="Wall L.G."/>
            <person name="Wang Y."/>
            <person name="Medigue C."/>
            <person name="Benson D.R."/>
        </authorList>
    </citation>
    <scope>NUCLEOTIDE SEQUENCE [LARGE SCALE GENOMIC DNA]</scope>
    <source>
        <strain evidence="8">DSM 45986 / CECT 9034 / ACN14a</strain>
    </source>
</reference>
<dbReference type="eggNOG" id="COG2141">
    <property type="taxonomic scope" value="Bacteria"/>
</dbReference>
<keyword evidence="4" id="KW-0503">Monooxygenase</keyword>
<keyword evidence="2" id="KW-0288">FMN</keyword>
<evidence type="ECO:0000256" key="4">
    <source>
        <dbReference type="ARBA" id="ARBA00023033"/>
    </source>
</evidence>
<evidence type="ECO:0000256" key="1">
    <source>
        <dbReference type="ARBA" id="ARBA00022630"/>
    </source>
</evidence>
<dbReference type="STRING" id="326424.FRAAL0761"/>
<dbReference type="GO" id="GO:0008726">
    <property type="term" value="F:alkanesulfonate monooxygenase activity"/>
    <property type="evidence" value="ECO:0007669"/>
    <property type="project" value="TreeGrafter"/>
</dbReference>
<organism evidence="7 8">
    <name type="scientific">Frankia alni (strain DSM 45986 / CECT 9034 / ACN14a)</name>
    <dbReference type="NCBI Taxonomy" id="326424"/>
    <lineage>
        <taxon>Bacteria</taxon>
        <taxon>Bacillati</taxon>
        <taxon>Actinomycetota</taxon>
        <taxon>Actinomycetes</taxon>
        <taxon>Frankiales</taxon>
        <taxon>Frankiaceae</taxon>
        <taxon>Frankia</taxon>
    </lineage>
</organism>
<feature type="region of interest" description="Disordered" evidence="5">
    <location>
        <begin position="102"/>
        <end position="138"/>
    </location>
</feature>
<keyword evidence="3" id="KW-0560">Oxidoreductase</keyword>
<dbReference type="InterPro" id="IPR036661">
    <property type="entry name" value="Luciferase-like_sf"/>
</dbReference>
<dbReference type="PANTHER" id="PTHR42847:SF4">
    <property type="entry name" value="ALKANESULFONATE MONOOXYGENASE-RELATED"/>
    <property type="match status" value="1"/>
</dbReference>
<proteinExistence type="predicted"/>
<dbReference type="Proteomes" id="UP000000657">
    <property type="component" value="Chromosome"/>
</dbReference>
<evidence type="ECO:0000259" key="6">
    <source>
        <dbReference type="Pfam" id="PF00296"/>
    </source>
</evidence>
<protein>
    <recommendedName>
        <fullName evidence="6">Luciferase-like domain-containing protein</fullName>
    </recommendedName>
</protein>
<dbReference type="HOGENOM" id="CLU_027853_7_2_11"/>
<dbReference type="Gene3D" id="3.20.20.30">
    <property type="entry name" value="Luciferase-like domain"/>
    <property type="match status" value="1"/>
</dbReference>
<dbReference type="KEGG" id="fal:FRAAL0761"/>
<dbReference type="NCBIfam" id="TIGR03854">
    <property type="entry name" value="F420_MSMEG_3544"/>
    <property type="match status" value="1"/>
</dbReference>
<dbReference type="GO" id="GO:0046306">
    <property type="term" value="P:alkanesulfonate catabolic process"/>
    <property type="evidence" value="ECO:0007669"/>
    <property type="project" value="TreeGrafter"/>
</dbReference>
<evidence type="ECO:0000256" key="5">
    <source>
        <dbReference type="SAM" id="MobiDB-lite"/>
    </source>
</evidence>
<feature type="domain" description="Luciferase-like" evidence="6">
    <location>
        <begin position="14"/>
        <end position="257"/>
    </location>
</feature>
<evidence type="ECO:0000256" key="2">
    <source>
        <dbReference type="ARBA" id="ARBA00022643"/>
    </source>
</evidence>
<sequence>MKVRIGIGFGSVAPAGFAALVDRLEKLEIDSLWLSEQLSTPAVDPLAGMAFALGRTSRLKVGTGVSVLPGRNPVLLAKQLASLALLAPRRVLPVLGLAPGRPGDRPAYPLPPGRTEARAAPTAGHGESRAAGTPGTVGRRGEVFDEALEVLRRLLREPRVTFHGRFFDFTDVGIGELPTRPLDIWLGGAAPAALRRIGRFGDGWLASLVSPEQAAAGITEINAAAAAAGRRIDDDHFGLSLRVAFAPPSAESLAALRGRYPDVDPARLLPVGWAAARELIGEYLAVGVSKFVIHPMTTPDGWPSFLDSFAAELMPLENHPEN</sequence>
<dbReference type="EMBL" id="CT573213">
    <property type="protein sequence ID" value="CAJ59431.1"/>
    <property type="molecule type" value="Genomic_DNA"/>
</dbReference>
<evidence type="ECO:0000256" key="3">
    <source>
        <dbReference type="ARBA" id="ARBA00023002"/>
    </source>
</evidence>